<sequence length="187" mass="21136">MRFLVFVVRGALVHQYQDLIKLFDQCFAQSENTRLVKGDGEPVYLPAKGNECHQVVFAHGYYASALHEIAHWCIAGKARRQLEDYGYWYCPDGRNAQQQAEFELVEVKPQAIECAFSEAAGFAFKVSTDNLDGVEPDRIAFETRVRNQLAEYQKSGFPARAAQFIEALRQFYGSQECAHSAALQVAM</sequence>
<protein>
    <submittedName>
        <fullName evidence="1">Elongation factor P hydroxylase</fullName>
    </submittedName>
</protein>
<dbReference type="GO" id="GO:0003746">
    <property type="term" value="F:translation elongation factor activity"/>
    <property type="evidence" value="ECO:0007669"/>
    <property type="project" value="UniProtKB-KW"/>
</dbReference>
<evidence type="ECO:0000313" key="2">
    <source>
        <dbReference type="Proteomes" id="UP001500359"/>
    </source>
</evidence>
<comment type="caution">
    <text evidence="1">The sequence shown here is derived from an EMBL/GenBank/DDBJ whole genome shotgun (WGS) entry which is preliminary data.</text>
</comment>
<keyword evidence="1" id="KW-0648">Protein biosynthesis</keyword>
<name>A0ABN1LNX0_9ALTE</name>
<gene>
    <name evidence="1" type="ORF">GCM10009114_28070</name>
</gene>
<proteinExistence type="predicted"/>
<evidence type="ECO:0000313" key="1">
    <source>
        <dbReference type="EMBL" id="GAA0858438.1"/>
    </source>
</evidence>
<dbReference type="InterPro" id="IPR007411">
    <property type="entry name" value="EpmC"/>
</dbReference>
<dbReference type="Pfam" id="PF04315">
    <property type="entry name" value="EpmC"/>
    <property type="match status" value="1"/>
</dbReference>
<organism evidence="1 2">
    <name type="scientific">Aliiglaciecola litoralis</name>
    <dbReference type="NCBI Taxonomy" id="582857"/>
    <lineage>
        <taxon>Bacteria</taxon>
        <taxon>Pseudomonadati</taxon>
        <taxon>Pseudomonadota</taxon>
        <taxon>Gammaproteobacteria</taxon>
        <taxon>Alteromonadales</taxon>
        <taxon>Alteromonadaceae</taxon>
        <taxon>Aliiglaciecola</taxon>
    </lineage>
</organism>
<keyword evidence="2" id="KW-1185">Reference proteome</keyword>
<accession>A0ABN1LNX0</accession>
<dbReference type="Proteomes" id="UP001500359">
    <property type="component" value="Unassembled WGS sequence"/>
</dbReference>
<reference evidence="1 2" key="1">
    <citation type="journal article" date="2019" name="Int. J. Syst. Evol. Microbiol.">
        <title>The Global Catalogue of Microorganisms (GCM) 10K type strain sequencing project: providing services to taxonomists for standard genome sequencing and annotation.</title>
        <authorList>
            <consortium name="The Broad Institute Genomics Platform"/>
            <consortium name="The Broad Institute Genome Sequencing Center for Infectious Disease"/>
            <person name="Wu L."/>
            <person name="Ma J."/>
        </authorList>
    </citation>
    <scope>NUCLEOTIDE SEQUENCE [LARGE SCALE GENOMIC DNA]</scope>
    <source>
        <strain evidence="1 2">JCM 15896</strain>
    </source>
</reference>
<dbReference type="RefSeq" id="WP_343861020.1">
    <property type="nucleotide sequence ID" value="NZ_BAAAFD010000008.1"/>
</dbReference>
<keyword evidence="1" id="KW-0251">Elongation factor</keyword>
<dbReference type="EMBL" id="BAAAFD010000008">
    <property type="protein sequence ID" value="GAA0858438.1"/>
    <property type="molecule type" value="Genomic_DNA"/>
</dbReference>